<keyword evidence="2" id="KW-1185">Reference proteome</keyword>
<gene>
    <name evidence="1" type="ORF">PPSIR1_22481</name>
</gene>
<evidence type="ECO:0000313" key="2">
    <source>
        <dbReference type="Proteomes" id="UP000005801"/>
    </source>
</evidence>
<dbReference type="AlphaFoldDB" id="A6GGG8"/>
<comment type="caution">
    <text evidence="1">The sequence shown here is derived from an EMBL/GenBank/DDBJ whole genome shotgun (WGS) entry which is preliminary data.</text>
</comment>
<reference evidence="1 2" key="1">
    <citation type="submission" date="2007-06" db="EMBL/GenBank/DDBJ databases">
        <authorList>
            <person name="Shimkets L."/>
            <person name="Ferriera S."/>
            <person name="Johnson J."/>
            <person name="Kravitz S."/>
            <person name="Beeson K."/>
            <person name="Sutton G."/>
            <person name="Rogers Y.-H."/>
            <person name="Friedman R."/>
            <person name="Frazier M."/>
            <person name="Venter J.C."/>
        </authorList>
    </citation>
    <scope>NUCLEOTIDE SEQUENCE [LARGE SCALE GENOMIC DNA]</scope>
    <source>
        <strain evidence="1 2">SIR-1</strain>
    </source>
</reference>
<organism evidence="1 2">
    <name type="scientific">Plesiocystis pacifica SIR-1</name>
    <dbReference type="NCBI Taxonomy" id="391625"/>
    <lineage>
        <taxon>Bacteria</taxon>
        <taxon>Pseudomonadati</taxon>
        <taxon>Myxococcota</taxon>
        <taxon>Polyangia</taxon>
        <taxon>Nannocystales</taxon>
        <taxon>Nannocystaceae</taxon>
        <taxon>Plesiocystis</taxon>
    </lineage>
</organism>
<name>A6GGG8_9BACT</name>
<sequence>MEVIDRASRGYIFNQRIFPELRRDVARVHEGLGPWLQAPLILPELSRAPGGAPHPLSLYSGRMQALVALSGRLGHSEVQRFAVDEVAKAQLEELGAPIDELIHLINIVEAGQRGGADGWGAVRSNLEAMASRPLTSSEGDRFAGLRRERWQLLAALTRHYDDCARGQHSPSQLEGIEALIVSLRGLAERLRACVSAPVEARAFALAVEREAEGAQVLARWLRCRERLPRAPEEPLSHLYTTLAPLIPPGSSPDHAATLLEGWSDLAAVSRQEMAICVIEDFAWAEAWAESVRGRKRLGLFGEDEVVETIERFLLPVWVAELRYSQQRGRLLGGGVEQRTLALLDACAGTAETVAIFDPVPEALRAALNHPMRVGAIDIALPETTAADARVVMQQALRCRPEFQNARFEVRGLALIPAVTVRLRARGGQRQVSTALQGRVRASKRARERVETARWLFARFAR</sequence>
<dbReference type="STRING" id="391625.PPSIR1_22481"/>
<dbReference type="Proteomes" id="UP000005801">
    <property type="component" value="Unassembled WGS sequence"/>
</dbReference>
<accession>A6GGG8</accession>
<evidence type="ECO:0000313" key="1">
    <source>
        <dbReference type="EMBL" id="EDM75044.1"/>
    </source>
</evidence>
<protein>
    <submittedName>
        <fullName evidence="1">Uncharacterized protein</fullName>
    </submittedName>
</protein>
<dbReference type="EMBL" id="ABCS01000106">
    <property type="protein sequence ID" value="EDM75044.1"/>
    <property type="molecule type" value="Genomic_DNA"/>
</dbReference>
<proteinExistence type="predicted"/>